<gene>
    <name evidence="2" type="ORF">BT62DRAFT_936147</name>
</gene>
<dbReference type="PANTHER" id="PTHR43157:SF31">
    <property type="entry name" value="PHOSPHATIDYLINOSITOL-GLYCAN BIOSYNTHESIS CLASS F PROTEIN"/>
    <property type="match status" value="1"/>
</dbReference>
<protein>
    <submittedName>
        <fullName evidence="2">NAD-P-binding protein</fullName>
    </submittedName>
</protein>
<evidence type="ECO:0000256" key="1">
    <source>
        <dbReference type="ARBA" id="ARBA00023002"/>
    </source>
</evidence>
<dbReference type="PANTHER" id="PTHR43157">
    <property type="entry name" value="PHOSPHATIDYLINOSITOL-GLYCAN BIOSYNTHESIS CLASS F PROTEIN-RELATED"/>
    <property type="match status" value="1"/>
</dbReference>
<dbReference type="InterPro" id="IPR002347">
    <property type="entry name" value="SDR_fam"/>
</dbReference>
<dbReference type="GeneID" id="66109374"/>
<dbReference type="Pfam" id="PF00106">
    <property type="entry name" value="adh_short"/>
    <property type="match status" value="1"/>
</dbReference>
<proteinExistence type="predicted"/>
<evidence type="ECO:0000313" key="3">
    <source>
        <dbReference type="Proteomes" id="UP000812287"/>
    </source>
</evidence>
<comment type="caution">
    <text evidence="2">The sequence shown here is derived from an EMBL/GenBank/DDBJ whole genome shotgun (WGS) entry which is preliminary data.</text>
</comment>
<dbReference type="InterPro" id="IPR036291">
    <property type="entry name" value="NAD(P)-bd_dom_sf"/>
</dbReference>
<dbReference type="EMBL" id="MU250552">
    <property type="protein sequence ID" value="KAG7442309.1"/>
    <property type="molecule type" value="Genomic_DNA"/>
</dbReference>
<evidence type="ECO:0000313" key="2">
    <source>
        <dbReference type="EMBL" id="KAG7442309.1"/>
    </source>
</evidence>
<keyword evidence="1" id="KW-0560">Oxidoreductase</keyword>
<dbReference type="RefSeq" id="XP_043035809.1">
    <property type="nucleotide sequence ID" value="XM_043187077.1"/>
</dbReference>
<dbReference type="AlphaFoldDB" id="A0A9P8ANW9"/>
<dbReference type="SUPFAM" id="SSF51735">
    <property type="entry name" value="NAD(P)-binding Rossmann-fold domains"/>
    <property type="match status" value="1"/>
</dbReference>
<dbReference type="OrthoDB" id="191139at2759"/>
<dbReference type="Gene3D" id="3.40.50.720">
    <property type="entry name" value="NAD(P)-binding Rossmann-like Domain"/>
    <property type="match status" value="1"/>
</dbReference>
<organism evidence="2 3">
    <name type="scientific">Guyanagaster necrorhizus</name>
    <dbReference type="NCBI Taxonomy" id="856835"/>
    <lineage>
        <taxon>Eukaryota</taxon>
        <taxon>Fungi</taxon>
        <taxon>Dikarya</taxon>
        <taxon>Basidiomycota</taxon>
        <taxon>Agaricomycotina</taxon>
        <taxon>Agaricomycetes</taxon>
        <taxon>Agaricomycetidae</taxon>
        <taxon>Agaricales</taxon>
        <taxon>Marasmiineae</taxon>
        <taxon>Physalacriaceae</taxon>
        <taxon>Guyanagaster</taxon>
    </lineage>
</organism>
<dbReference type="PRINTS" id="PR00081">
    <property type="entry name" value="GDHRDH"/>
</dbReference>
<accession>A0A9P8ANW9</accession>
<keyword evidence="3" id="KW-1185">Reference proteome</keyword>
<dbReference type="GO" id="GO:0016491">
    <property type="term" value="F:oxidoreductase activity"/>
    <property type="evidence" value="ECO:0007669"/>
    <property type="project" value="UniProtKB-KW"/>
</dbReference>
<dbReference type="Proteomes" id="UP000812287">
    <property type="component" value="Unassembled WGS sequence"/>
</dbReference>
<reference evidence="2" key="1">
    <citation type="submission" date="2020-11" db="EMBL/GenBank/DDBJ databases">
        <title>Adaptations for nitrogen fixation in a non-lichenized fungal sporocarp promotes dispersal by wood-feeding termites.</title>
        <authorList>
            <consortium name="DOE Joint Genome Institute"/>
            <person name="Koch R.A."/>
            <person name="Yoon G."/>
            <person name="Arayal U."/>
            <person name="Lail K."/>
            <person name="Amirebrahimi M."/>
            <person name="Labutti K."/>
            <person name="Lipzen A."/>
            <person name="Riley R."/>
            <person name="Barry K."/>
            <person name="Henrissat B."/>
            <person name="Grigoriev I.V."/>
            <person name="Herr J.R."/>
            <person name="Aime M.C."/>
        </authorList>
    </citation>
    <scope>NUCLEOTIDE SEQUENCE</scope>
    <source>
        <strain evidence="2">MCA 3950</strain>
    </source>
</reference>
<name>A0A9P8ANW9_9AGAR</name>
<sequence length="313" mass="34589">MGVVQSFVSQTWPPKPKFSVDDIPDLSGKVVIVTGGNTGVGFETAKAILPRNAKVYLACRNETKTNVAIEKLREATGKDAIYLPLDLASFKSIQAAANNFLSKEKELHILFNNARGVMEPDIAELTNEGYDLTIGVNVLGHFYFTKLLLPALLAVAQNSDGLIKARVVNTASFATELASKLDYEAFRDSPARKKLGTVPLYYQSKFANLVYSTEFSRRYGEQIVSSSVNPGNLATELQRTLRGMKRFMISRILYPAPYGALTQLYVGTCVEGATFNGKYFVPWARPSKPSPASQDIQTGKRLWDWLEDQVKDA</sequence>